<accession>A0ABP4DW77</accession>
<comment type="caution">
    <text evidence="3">The sequence shown here is derived from an EMBL/GenBank/DDBJ whole genome shotgun (WGS) entry which is preliminary data.</text>
</comment>
<feature type="region of interest" description="Disordered" evidence="1">
    <location>
        <begin position="220"/>
        <end position="254"/>
    </location>
</feature>
<keyword evidence="2" id="KW-0472">Membrane</keyword>
<evidence type="ECO:0000256" key="2">
    <source>
        <dbReference type="SAM" id="Phobius"/>
    </source>
</evidence>
<gene>
    <name evidence="3" type="ORF">GCM10009663_12740</name>
</gene>
<feature type="compositionally biased region" description="Low complexity" evidence="1">
    <location>
        <begin position="117"/>
        <end position="131"/>
    </location>
</feature>
<organism evidence="3 4">
    <name type="scientific">Kitasatospora arboriphila</name>
    <dbReference type="NCBI Taxonomy" id="258052"/>
    <lineage>
        <taxon>Bacteria</taxon>
        <taxon>Bacillati</taxon>
        <taxon>Actinomycetota</taxon>
        <taxon>Actinomycetes</taxon>
        <taxon>Kitasatosporales</taxon>
        <taxon>Streptomycetaceae</taxon>
        <taxon>Kitasatospora</taxon>
    </lineage>
</organism>
<sequence length="397" mass="39399">MSQRRFSHSHSSNDFNLDDLFRPESGGEQGQPGVPAQQAPPVQQPVPQAAPPTPGQGGPEYWGSPPGPAQPAAPVEHAPETQYLPPYPTADPSVGGAPQTPGQAMPGQPGYGGQSYGGQQTFGGQQQPYGGQTFGGGFPAEAQPQQAVPQPGYGGQQTFGGQSFPGAPAAPPAVPGHGEPGGRAAARSNRPSNKIVIGGVIAGCAAAGILVAVLMSGGDDDPSGTGTTPVAKASSGAPATAGTGGMTPEAKEQAKALSDLLGTASASRQAVVGAVAAVGKCDKLPESRAALTDAAAQRQGLVTKLGALKVDKLTGGAELASQLQRAWQASATADTEYAAWAGDAAAGCDPAAIKNNQHLKTATEASGTATGAKDKASSLWNAIAGQAGLPTKDKTEL</sequence>
<dbReference type="EMBL" id="BAAALD010000008">
    <property type="protein sequence ID" value="GAA1073869.1"/>
    <property type="molecule type" value="Genomic_DNA"/>
</dbReference>
<keyword evidence="2" id="KW-0812">Transmembrane</keyword>
<evidence type="ECO:0000313" key="4">
    <source>
        <dbReference type="Proteomes" id="UP001499987"/>
    </source>
</evidence>
<evidence type="ECO:0000256" key="1">
    <source>
        <dbReference type="SAM" id="MobiDB-lite"/>
    </source>
</evidence>
<feature type="compositionally biased region" description="Low complexity" evidence="1">
    <location>
        <begin position="220"/>
        <end position="241"/>
    </location>
</feature>
<feature type="compositionally biased region" description="Low complexity" evidence="1">
    <location>
        <begin position="31"/>
        <end position="41"/>
    </location>
</feature>
<name>A0ABP4DW77_9ACTN</name>
<dbReference type="Proteomes" id="UP001499987">
    <property type="component" value="Unassembled WGS sequence"/>
</dbReference>
<feature type="compositionally biased region" description="Pro residues" evidence="1">
    <location>
        <begin position="42"/>
        <end position="54"/>
    </location>
</feature>
<proteinExistence type="predicted"/>
<reference evidence="4" key="1">
    <citation type="journal article" date="2019" name="Int. J. Syst. Evol. Microbiol.">
        <title>The Global Catalogue of Microorganisms (GCM) 10K type strain sequencing project: providing services to taxonomists for standard genome sequencing and annotation.</title>
        <authorList>
            <consortium name="The Broad Institute Genomics Platform"/>
            <consortium name="The Broad Institute Genome Sequencing Center for Infectious Disease"/>
            <person name="Wu L."/>
            <person name="Ma J."/>
        </authorList>
    </citation>
    <scope>NUCLEOTIDE SEQUENCE [LARGE SCALE GENOMIC DNA]</scope>
    <source>
        <strain evidence="4">JCM 13002</strain>
    </source>
</reference>
<protein>
    <submittedName>
        <fullName evidence="3">Uncharacterized protein</fullName>
    </submittedName>
</protein>
<keyword evidence="2" id="KW-1133">Transmembrane helix</keyword>
<evidence type="ECO:0000313" key="3">
    <source>
        <dbReference type="EMBL" id="GAA1073869.1"/>
    </source>
</evidence>
<feature type="region of interest" description="Disordered" evidence="1">
    <location>
        <begin position="1"/>
        <end position="189"/>
    </location>
</feature>
<feature type="transmembrane region" description="Helical" evidence="2">
    <location>
        <begin position="195"/>
        <end position="215"/>
    </location>
</feature>
<feature type="compositionally biased region" description="Low complexity" evidence="1">
    <location>
        <begin position="139"/>
        <end position="151"/>
    </location>
</feature>
<keyword evidence="4" id="KW-1185">Reference proteome</keyword>